<proteinExistence type="predicted"/>
<dbReference type="EMBL" id="LR798192">
    <property type="protein sequence ID" value="CAB5079629.1"/>
    <property type="molecule type" value="Genomic_DNA"/>
</dbReference>
<protein>
    <submittedName>
        <fullName evidence="2">Uncharacterized protein</fullName>
    </submittedName>
</protein>
<evidence type="ECO:0000256" key="1">
    <source>
        <dbReference type="SAM" id="MobiDB-lite"/>
    </source>
</evidence>
<accession>A0A6J7VL13</accession>
<gene>
    <name evidence="2" type="ORF">UFOVP146_47</name>
</gene>
<feature type="region of interest" description="Disordered" evidence="1">
    <location>
        <begin position="1"/>
        <end position="47"/>
    </location>
</feature>
<feature type="compositionally biased region" description="Low complexity" evidence="1">
    <location>
        <begin position="34"/>
        <end position="47"/>
    </location>
</feature>
<organism evidence="2">
    <name type="scientific">uncultured Caudovirales phage</name>
    <dbReference type="NCBI Taxonomy" id="2100421"/>
    <lineage>
        <taxon>Viruses</taxon>
        <taxon>Duplodnaviria</taxon>
        <taxon>Heunggongvirae</taxon>
        <taxon>Uroviricota</taxon>
        <taxon>Caudoviricetes</taxon>
        <taxon>Peduoviridae</taxon>
        <taxon>Maltschvirus</taxon>
        <taxon>Maltschvirus maltsch</taxon>
    </lineage>
</organism>
<reference evidence="2" key="1">
    <citation type="submission" date="2020-05" db="EMBL/GenBank/DDBJ databases">
        <authorList>
            <person name="Chiriac C."/>
            <person name="Salcher M."/>
            <person name="Ghai R."/>
            <person name="Kavagutti S V."/>
        </authorList>
    </citation>
    <scope>NUCLEOTIDE SEQUENCE</scope>
</reference>
<name>A0A6J7VL13_9CAUD</name>
<sequence>MSNKKLREGQPIGMGVRAPMGAEKKALRGKVSTAKQPQKAKQPKGGY</sequence>
<evidence type="ECO:0000313" key="2">
    <source>
        <dbReference type="EMBL" id="CAB5079629.1"/>
    </source>
</evidence>